<comment type="subcellular location">
    <subcellularLocation>
        <location evidence="7">Cell membrane</location>
        <topology evidence="7">Multi-pass membrane protein</topology>
    </subcellularLocation>
    <subcellularLocation>
        <location evidence="1">Membrane</location>
        <topology evidence="1">Multi-pass membrane protein</topology>
    </subcellularLocation>
</comment>
<comment type="caution">
    <text evidence="9">The sequence shown here is derived from an EMBL/GenBank/DDBJ whole genome shotgun (WGS) entry which is preliminary data.</text>
</comment>
<evidence type="ECO:0000256" key="2">
    <source>
        <dbReference type="ARBA" id="ARBA00022448"/>
    </source>
</evidence>
<dbReference type="AlphaFoldDB" id="A0A936YPT4"/>
<dbReference type="GO" id="GO:0016679">
    <property type="term" value="F:oxidoreductase activity, acting on diphenols and related substances as donors"/>
    <property type="evidence" value="ECO:0007669"/>
    <property type="project" value="TreeGrafter"/>
</dbReference>
<dbReference type="GO" id="GO:0046872">
    <property type="term" value="F:metal ion binding"/>
    <property type="evidence" value="ECO:0007669"/>
    <property type="project" value="UniProtKB-KW"/>
</dbReference>
<keyword evidence="2 7" id="KW-0813">Transport</keyword>
<feature type="transmembrane region" description="Helical" evidence="7">
    <location>
        <begin position="170"/>
        <end position="189"/>
    </location>
</feature>
<name>A0A936YPT4_9HYPH</name>
<dbReference type="GO" id="GO:0009055">
    <property type="term" value="F:electron transfer activity"/>
    <property type="evidence" value="ECO:0007669"/>
    <property type="project" value="UniProtKB-UniRule"/>
</dbReference>
<dbReference type="Proteomes" id="UP000633219">
    <property type="component" value="Unassembled WGS sequence"/>
</dbReference>
<evidence type="ECO:0000256" key="3">
    <source>
        <dbReference type="ARBA" id="ARBA00022692"/>
    </source>
</evidence>
<feature type="transmembrane region" description="Helical" evidence="7">
    <location>
        <begin position="112"/>
        <end position="134"/>
    </location>
</feature>
<keyword evidence="7" id="KW-0285">Flavoprotein</keyword>
<dbReference type="GO" id="GO:0010181">
    <property type="term" value="F:FMN binding"/>
    <property type="evidence" value="ECO:0007669"/>
    <property type="project" value="UniProtKB-UniRule"/>
</dbReference>
<dbReference type="PANTHER" id="PTHR36964">
    <property type="entry name" value="PROTEIN-METHIONINE-SULFOXIDE REDUCTASE HEME-BINDING SUBUNIT MSRQ"/>
    <property type="match status" value="1"/>
</dbReference>
<keyword evidence="7" id="KW-0288">FMN</keyword>
<accession>A0A936YPT4</accession>
<organism evidence="9 10">
    <name type="scientific">Rhizobium setariae</name>
    <dbReference type="NCBI Taxonomy" id="2801340"/>
    <lineage>
        <taxon>Bacteria</taxon>
        <taxon>Pseudomonadati</taxon>
        <taxon>Pseudomonadota</taxon>
        <taxon>Alphaproteobacteria</taxon>
        <taxon>Hyphomicrobiales</taxon>
        <taxon>Rhizobiaceae</taxon>
        <taxon>Rhizobium/Agrobacterium group</taxon>
        <taxon>Rhizobium</taxon>
    </lineage>
</organism>
<sequence>MLAKISPWWIYGIGFIPAAWYFYHGAINDLGANPIQTFEHLLGEWALRFMIATLLVTPLRDLTRVNFIRFRRALGLMTFYYVLMHFLTYFILDRGMNLPVIFVDILKRPYIILGMTAFVGLIALAATSNTWSIRTLGRGWGRLHKLVYLIATLGVVHFFMAVKSWPPRPFVYATIIGVLLGYRLVKLLLDQRRAAA</sequence>
<evidence type="ECO:0000256" key="1">
    <source>
        <dbReference type="ARBA" id="ARBA00004141"/>
    </source>
</evidence>
<keyword evidence="7" id="KW-1003">Cell membrane</keyword>
<dbReference type="RefSeq" id="WP_201656846.1">
    <property type="nucleotide sequence ID" value="NZ_JAEQNC010000004.1"/>
</dbReference>
<dbReference type="NCBIfam" id="NF003833">
    <property type="entry name" value="PRK05419.1-5"/>
    <property type="match status" value="1"/>
</dbReference>
<evidence type="ECO:0000313" key="10">
    <source>
        <dbReference type="Proteomes" id="UP000633219"/>
    </source>
</evidence>
<feature type="domain" description="Ferric oxidoreductase" evidence="8">
    <location>
        <begin position="42"/>
        <end position="155"/>
    </location>
</feature>
<keyword evidence="10" id="KW-1185">Reference proteome</keyword>
<feature type="transmembrane region" description="Helical" evidence="7">
    <location>
        <begin position="7"/>
        <end position="25"/>
    </location>
</feature>
<comment type="function">
    <text evidence="7">Part of the MsrPQ system that repairs oxidized periplasmic proteins containing methionine sulfoxide residues (Met-O), using respiratory chain electrons. Thus protects these proteins from oxidative-stress damage caused by reactive species of oxygen and chlorine generated by the host defense mechanisms. MsrPQ is essential for the maintenance of envelope integrity under bleach stress, rescuing a wide series of structurally unrelated periplasmic proteins from methionine oxidation. MsrQ provides electrons for reduction to the reductase catalytic subunit MsrP, using the quinone pool of the respiratory chain.</text>
</comment>
<feature type="transmembrane region" description="Helical" evidence="7">
    <location>
        <begin position="146"/>
        <end position="164"/>
    </location>
</feature>
<protein>
    <recommendedName>
        <fullName evidence="7">Protein-methionine-sulfoxide reductase heme-binding subunit MsrQ</fullName>
    </recommendedName>
    <alternativeName>
        <fullName evidence="7">Flavocytochrome MsrQ</fullName>
    </alternativeName>
</protein>
<dbReference type="EMBL" id="JAEQNC010000004">
    <property type="protein sequence ID" value="MBL0372236.1"/>
    <property type="molecule type" value="Genomic_DNA"/>
</dbReference>
<dbReference type="HAMAP" id="MF_01207">
    <property type="entry name" value="MsrQ"/>
    <property type="match status" value="1"/>
</dbReference>
<keyword evidence="4 7" id="KW-1133">Transmembrane helix</keyword>
<comment type="cofactor">
    <cofactor evidence="7">
        <name>heme b</name>
        <dbReference type="ChEBI" id="CHEBI:60344"/>
    </cofactor>
    <text evidence="7">Binds 1 heme b (iron(II)-protoporphyrin IX) group per subunit.</text>
</comment>
<evidence type="ECO:0000313" key="9">
    <source>
        <dbReference type="EMBL" id="MBL0372236.1"/>
    </source>
</evidence>
<dbReference type="Pfam" id="PF01794">
    <property type="entry name" value="Ferric_reduct"/>
    <property type="match status" value="1"/>
</dbReference>
<reference evidence="9" key="1">
    <citation type="submission" date="2021-01" db="EMBL/GenBank/DDBJ databases">
        <title>Rhizobium sp. strain KVB221 16S ribosomal RNA gene Genome sequencing and assembly.</title>
        <authorList>
            <person name="Kang M."/>
        </authorList>
    </citation>
    <scope>NUCLEOTIDE SEQUENCE</scope>
    <source>
        <strain evidence="9">KVB221</strain>
    </source>
</reference>
<comment type="cofactor">
    <cofactor evidence="7">
        <name>FMN</name>
        <dbReference type="ChEBI" id="CHEBI:58210"/>
    </cofactor>
    <text evidence="7">Binds 1 FMN per subunit.</text>
</comment>
<dbReference type="GO" id="GO:0030091">
    <property type="term" value="P:protein repair"/>
    <property type="evidence" value="ECO:0007669"/>
    <property type="project" value="UniProtKB-UniRule"/>
</dbReference>
<evidence type="ECO:0000256" key="6">
    <source>
        <dbReference type="ARBA" id="ARBA00023136"/>
    </source>
</evidence>
<keyword evidence="7" id="KW-0349">Heme</keyword>
<comment type="similarity">
    <text evidence="7">Belongs to the MsrQ family.</text>
</comment>
<evidence type="ECO:0000256" key="4">
    <source>
        <dbReference type="ARBA" id="ARBA00022989"/>
    </source>
</evidence>
<evidence type="ECO:0000259" key="8">
    <source>
        <dbReference type="Pfam" id="PF01794"/>
    </source>
</evidence>
<dbReference type="InterPro" id="IPR022837">
    <property type="entry name" value="MsrQ-like"/>
</dbReference>
<keyword evidence="3 7" id="KW-0812">Transmembrane</keyword>
<comment type="subunit">
    <text evidence="7">Heterodimer of a catalytic subunit (MsrP) and a heme-binding subunit (MsrQ).</text>
</comment>
<gene>
    <name evidence="7 9" type="primary">msrQ</name>
    <name evidence="9" type="ORF">JJB09_09355</name>
</gene>
<evidence type="ECO:0000256" key="7">
    <source>
        <dbReference type="HAMAP-Rule" id="MF_01207"/>
    </source>
</evidence>
<keyword evidence="7" id="KW-0479">Metal-binding</keyword>
<dbReference type="InterPro" id="IPR013130">
    <property type="entry name" value="Fe3_Rdtase_TM_dom"/>
</dbReference>
<keyword evidence="7" id="KW-0249">Electron transport</keyword>
<dbReference type="GO" id="GO:0020037">
    <property type="term" value="F:heme binding"/>
    <property type="evidence" value="ECO:0007669"/>
    <property type="project" value="UniProtKB-UniRule"/>
</dbReference>
<feature type="transmembrane region" description="Helical" evidence="7">
    <location>
        <begin position="45"/>
        <end position="62"/>
    </location>
</feature>
<dbReference type="PANTHER" id="PTHR36964:SF1">
    <property type="entry name" value="PROTEIN-METHIONINE-SULFOXIDE REDUCTASE HEME-BINDING SUBUNIT MSRQ"/>
    <property type="match status" value="1"/>
</dbReference>
<dbReference type="GO" id="GO:0005886">
    <property type="term" value="C:plasma membrane"/>
    <property type="evidence" value="ECO:0007669"/>
    <property type="project" value="UniProtKB-SubCell"/>
</dbReference>
<proteinExistence type="inferred from homology"/>
<keyword evidence="6 7" id="KW-0472">Membrane</keyword>
<feature type="transmembrane region" description="Helical" evidence="7">
    <location>
        <begin position="74"/>
        <end position="92"/>
    </location>
</feature>
<evidence type="ECO:0000256" key="5">
    <source>
        <dbReference type="ARBA" id="ARBA00023004"/>
    </source>
</evidence>
<keyword evidence="5 7" id="KW-0408">Iron</keyword>